<evidence type="ECO:0000313" key="2">
    <source>
        <dbReference type="Proteomes" id="UP001154078"/>
    </source>
</evidence>
<dbReference type="SUPFAM" id="SSF53098">
    <property type="entry name" value="Ribonuclease H-like"/>
    <property type="match status" value="1"/>
</dbReference>
<evidence type="ECO:0000313" key="1">
    <source>
        <dbReference type="EMBL" id="CAH0562887.1"/>
    </source>
</evidence>
<dbReference type="Gene3D" id="1.10.150.50">
    <property type="entry name" value="Transcription Factor, Ets-1"/>
    <property type="match status" value="1"/>
</dbReference>
<protein>
    <submittedName>
        <fullName evidence="1">Uncharacterized protein</fullName>
    </submittedName>
</protein>
<accession>A0A9P0BGW9</accession>
<dbReference type="EMBL" id="OV121139">
    <property type="protein sequence ID" value="CAH0562887.1"/>
    <property type="molecule type" value="Genomic_DNA"/>
</dbReference>
<dbReference type="AlphaFoldDB" id="A0A9P0BGW9"/>
<dbReference type="PANTHER" id="PTHR47501:SF5">
    <property type="entry name" value="HAT C-TERMINAL DIMERISATION DOMAIN-CONTAINING PROTEIN"/>
    <property type="match status" value="1"/>
</dbReference>
<organism evidence="1 2">
    <name type="scientific">Brassicogethes aeneus</name>
    <name type="common">Rape pollen beetle</name>
    <name type="synonym">Meligethes aeneus</name>
    <dbReference type="NCBI Taxonomy" id="1431903"/>
    <lineage>
        <taxon>Eukaryota</taxon>
        <taxon>Metazoa</taxon>
        <taxon>Ecdysozoa</taxon>
        <taxon>Arthropoda</taxon>
        <taxon>Hexapoda</taxon>
        <taxon>Insecta</taxon>
        <taxon>Pterygota</taxon>
        <taxon>Neoptera</taxon>
        <taxon>Endopterygota</taxon>
        <taxon>Coleoptera</taxon>
        <taxon>Polyphaga</taxon>
        <taxon>Cucujiformia</taxon>
        <taxon>Nitidulidae</taxon>
        <taxon>Meligethinae</taxon>
        <taxon>Brassicogethes</taxon>
    </lineage>
</organism>
<dbReference type="InterPro" id="IPR013761">
    <property type="entry name" value="SAM/pointed_sf"/>
</dbReference>
<gene>
    <name evidence="1" type="ORF">MELIAE_LOCUS11902</name>
</gene>
<dbReference type="Proteomes" id="UP001154078">
    <property type="component" value="Chromosome 8"/>
</dbReference>
<dbReference type="OrthoDB" id="6780164at2759"/>
<reference evidence="1" key="1">
    <citation type="submission" date="2021-12" db="EMBL/GenBank/DDBJ databases">
        <authorList>
            <person name="King R."/>
        </authorList>
    </citation>
    <scope>NUCLEOTIDE SEQUENCE</scope>
</reference>
<keyword evidence="2" id="KW-1185">Reference proteome</keyword>
<dbReference type="PANTHER" id="PTHR47501">
    <property type="entry name" value="TRANSPOSASE-RELATED"/>
    <property type="match status" value="1"/>
</dbReference>
<name>A0A9P0BGW9_BRAAE</name>
<proteinExistence type="predicted"/>
<sequence>MGKWAKYTKKHNKDWKREPTFKGWLTSKQQSVCASSSSSNNIGDGDVSYCKICSVELRSHKGDLLKHASTSTTQQMEIKKKELILATYIASLSAIFGIDHLSEESDVDHHKGFNDVILLIWSLAGQILKPPLVQELKIQNDIDVLNNSLKFENNFLKFENCDFGYYFNIELENADLPAEEVQALKQKCLDFIKILIQELIKHNDITLEILNTLTKNDLKELIPNSLGIRRQISLKISELKKKEGETSSCGTTAVTYESDSSVITLTDCDSFFESNTFVDFDLKTLLSTSPLGNSILKYYETNGQLDNTRRNRLVDIMIKHLYNHILRRRLNHSDYNKLSAKIISLFSKESIGVYYVPAIRKADSPTGKSILARGKLVDKCRNLIHKCEEATPIRKKRKHSEEENQPTPEVTSVSEDIADDILWLQIHSEPFEDVLLKWQNTVKYRLDKNKDLKYVSEYLDTWPCIKRSKYEILIESDFKYLYSSKELMLYSRWNKFIDGVIRLRNNSSNNKHVQELLLMRNATECRNAKFLYDLILFPHLIPPKGRIIEGKSHWKFSLLETTEAVLVHAQIISRMEEDTLSNSESCSFIADVSDSEDPTYTPEKERKEEKKRSIPVFFNIRNIKYKTCSDVTSASSSKGSECSDICDIRQNIPDESLQLAVLQKCPYLDGKFFKVTKLNELKKNVEAQCQLCLPKTVTIKGTWGVSTNYLKHLKKIHDKENAMKEYDDYKSTKKQKKENIPENKRNVKNAIQSDPTLRTRHTNSISKCTILWKMAGKPKTSEIILEVLGHNLSYPGATRWNSMFDAINQILKEKDKLCTLFEKLDIKKQMFKESEIEYLTQYCIILKPLASALDILQGEKNAFFGFLLPCLGSLLKKFERMQFENFKVSKPILDACHDALLEGFRSTLTFQQKKLKMQQLQRLLCHNLN</sequence>
<dbReference type="InterPro" id="IPR012337">
    <property type="entry name" value="RNaseH-like_sf"/>
</dbReference>